<dbReference type="PROSITE" id="PS50137">
    <property type="entry name" value="DS_RBD"/>
    <property type="match status" value="2"/>
</dbReference>
<accession>A0AAP0H1Q0</accession>
<dbReference type="EMBL" id="JBCNJP010000014">
    <property type="protein sequence ID" value="KAK9068517.1"/>
    <property type="molecule type" value="Genomic_DNA"/>
</dbReference>
<gene>
    <name evidence="7" type="ORF">SSX86_012631</name>
</gene>
<protein>
    <submittedName>
        <fullName evidence="7">Uncharacterized protein</fullName>
    </submittedName>
</protein>
<dbReference type="Gene3D" id="3.30.160.20">
    <property type="match status" value="2"/>
</dbReference>
<feature type="domain" description="RRM" evidence="5">
    <location>
        <begin position="274"/>
        <end position="352"/>
    </location>
</feature>
<dbReference type="CDD" id="cd19907">
    <property type="entry name" value="DSRM_AtDRB-like_rpt1"/>
    <property type="match status" value="1"/>
</dbReference>
<feature type="domain" description="DRBM" evidence="6">
    <location>
        <begin position="828"/>
        <end position="896"/>
    </location>
</feature>
<organism evidence="7 8">
    <name type="scientific">Deinandra increscens subsp. villosa</name>
    <dbReference type="NCBI Taxonomy" id="3103831"/>
    <lineage>
        <taxon>Eukaryota</taxon>
        <taxon>Viridiplantae</taxon>
        <taxon>Streptophyta</taxon>
        <taxon>Embryophyta</taxon>
        <taxon>Tracheophyta</taxon>
        <taxon>Spermatophyta</taxon>
        <taxon>Magnoliopsida</taxon>
        <taxon>eudicotyledons</taxon>
        <taxon>Gunneridae</taxon>
        <taxon>Pentapetalae</taxon>
        <taxon>asterids</taxon>
        <taxon>campanulids</taxon>
        <taxon>Asterales</taxon>
        <taxon>Asteraceae</taxon>
        <taxon>Asteroideae</taxon>
        <taxon>Heliantheae alliance</taxon>
        <taxon>Madieae</taxon>
        <taxon>Madiinae</taxon>
        <taxon>Deinandra</taxon>
    </lineage>
</organism>
<evidence type="ECO:0000256" key="2">
    <source>
        <dbReference type="ARBA" id="ARBA00022884"/>
    </source>
</evidence>
<dbReference type="Gene3D" id="3.30.70.330">
    <property type="match status" value="3"/>
</dbReference>
<feature type="compositionally biased region" description="Polar residues" evidence="4">
    <location>
        <begin position="627"/>
        <end position="638"/>
    </location>
</feature>
<dbReference type="Pfam" id="PF00076">
    <property type="entry name" value="RRM_1"/>
    <property type="match status" value="3"/>
</dbReference>
<dbReference type="AlphaFoldDB" id="A0AAP0H1Q0"/>
<keyword evidence="2 3" id="KW-0694">RNA-binding</keyword>
<evidence type="ECO:0000259" key="6">
    <source>
        <dbReference type="PROSITE" id="PS50137"/>
    </source>
</evidence>
<dbReference type="Proteomes" id="UP001408789">
    <property type="component" value="Unassembled WGS sequence"/>
</dbReference>
<sequence length="1178" mass="130848">MEETLGGEKNENLGIGTPAVAEKAATKKKVRVVKKIVKKIVKKKVVKKPPERMSDASNFSDIEKVVSPECNVNSHVEIGKPDVDIGDLKEVENVKDLEVMDEDASQKSGLVTPSLLDDQVHNELQDSDQNQIDLQAGDQNLIELQAGDQNRIELLDGDQNLIELQDGDQNRIELQDGDQNRIELQDGDQNRIELQDGDQNGIELQDNDQNGIGLLDREPDINTMNVEEHESEEGVKELTVNSETDGLKSQEALSESKVLGGNTVASRLKMKQMTKIFIHGLVQGTKEEDIRKVFEEVGEVVEVKIISNLKTGKNRGFGFIKFALADHANLALTKYQNVEICGRPCHTAAVEGIDTILLNNIDKKWNNKNVVEWLQKIGIKKIDEVLVVPDPDRTELNCGFAFLEFETKRDAQMAYQKLQMETVSGKHSHIKVTWASPFVNPIEEEINDIKSVYAEGIPLSWDEKEVNDQFKMFGEIESIALAKNLRKSKRNDFAFINYKTCEAAVSCIEAWACKKSTSNNGPKGHLKVSLAKSIPKFKPVKTISDSAVTEVSQAYQKANHSRQSQNQNQTAYQSRQSQHSFLGVYKPPLKYNNMIGKREESRSNLGSSTTAELVQLLREQASWKQGGPSSTAGMSSVHHQPPSGGKQPFTELGSKSLYHHDPHEYHLSHLQTSNVTHPRPMENMTSFPRYDQQHAHYMSGSSNVVKPDPRLFLVSYPFLDYFCFTIQELGFQQILQPNLLRLRNPEMAPLYKNRLQNYAQKRNIPYPTYTVETQGPPHARLFKSQVTIDGNTYTGPEFCSTLKEAEHAAAKVALTALSQDGVQEDDCLYKSLLQELAQKKSLLLPVYATDRTGPPHMPCFVSTVEISGESYVGEAARTKKQSEMNAAKVAYTALTEGGPRANNATVITNIVGTSSSGSGSSSLQTVMTNKNEPTTSKMQTFINNRVSFTIPDDPEKAKGYLKLKELQEAIEKDTMTLPHVIIHQPQPKSTPNIVGFAKPDIKQKNHVIQAGEGSGSNGKAITQSFNEAIVKPVMDSGSANSSPNIVNVPIPSIKLTNNIIQAGEGSGSNGKRIQPFINESRLTPMMDSSSAMPHSTKIVIRPHVHGMTYDGPIQVSDDEWVAMKVNVHDGMSSCLYAIGFWSYKTSLPRPDFTTPENMYCSLVILRVELVSDLSMFKK</sequence>
<dbReference type="GO" id="GO:0003725">
    <property type="term" value="F:double-stranded RNA binding"/>
    <property type="evidence" value="ECO:0007669"/>
    <property type="project" value="InterPro"/>
</dbReference>
<feature type="region of interest" description="Disordered" evidence="4">
    <location>
        <begin position="556"/>
        <end position="578"/>
    </location>
</feature>
<evidence type="ECO:0000256" key="4">
    <source>
        <dbReference type="SAM" id="MobiDB-lite"/>
    </source>
</evidence>
<dbReference type="InterPro" id="IPR000504">
    <property type="entry name" value="RRM_dom"/>
</dbReference>
<dbReference type="PROSITE" id="PS50102">
    <property type="entry name" value="RRM"/>
    <property type="match status" value="3"/>
</dbReference>
<dbReference type="Pfam" id="PF00035">
    <property type="entry name" value="dsrm"/>
    <property type="match status" value="2"/>
</dbReference>
<proteinExistence type="predicted"/>
<dbReference type="InterPro" id="IPR012677">
    <property type="entry name" value="Nucleotide-bd_a/b_plait_sf"/>
</dbReference>
<feature type="compositionally biased region" description="Basic and acidic residues" evidence="4">
    <location>
        <begin position="226"/>
        <end position="236"/>
    </location>
</feature>
<feature type="domain" description="DRBM" evidence="6">
    <location>
        <begin position="750"/>
        <end position="819"/>
    </location>
</feature>
<dbReference type="SMART" id="SM00360">
    <property type="entry name" value="RRM"/>
    <property type="match status" value="3"/>
</dbReference>
<dbReference type="SMART" id="SM00358">
    <property type="entry name" value="DSRM"/>
    <property type="match status" value="2"/>
</dbReference>
<keyword evidence="1" id="KW-0677">Repeat</keyword>
<evidence type="ECO:0000256" key="3">
    <source>
        <dbReference type="PROSITE-ProRule" id="PRU00176"/>
    </source>
</evidence>
<feature type="domain" description="RRM" evidence="5">
    <location>
        <begin position="450"/>
        <end position="533"/>
    </location>
</feature>
<dbReference type="SUPFAM" id="SSF54928">
    <property type="entry name" value="RNA-binding domain, RBD"/>
    <property type="match status" value="2"/>
</dbReference>
<comment type="caution">
    <text evidence="7">The sequence shown here is derived from an EMBL/GenBank/DDBJ whole genome shotgun (WGS) entry which is preliminary data.</text>
</comment>
<dbReference type="SUPFAM" id="SSF54768">
    <property type="entry name" value="dsRNA-binding domain-like"/>
    <property type="match status" value="2"/>
</dbReference>
<name>A0AAP0H1Q0_9ASTR</name>
<feature type="region of interest" description="Disordered" evidence="4">
    <location>
        <begin position="622"/>
        <end position="647"/>
    </location>
</feature>
<dbReference type="CDD" id="cd00590">
    <property type="entry name" value="RRM_SF"/>
    <property type="match status" value="3"/>
</dbReference>
<feature type="region of interest" description="Disordered" evidence="4">
    <location>
        <begin position="226"/>
        <end position="253"/>
    </location>
</feature>
<reference evidence="7 8" key="1">
    <citation type="submission" date="2024-04" db="EMBL/GenBank/DDBJ databases">
        <title>The reference genome of an endangered Asteraceae, Deinandra increscens subsp. villosa, native to the Central Coast of California.</title>
        <authorList>
            <person name="Guilliams M."/>
            <person name="Hasenstab-Lehman K."/>
            <person name="Meyer R."/>
            <person name="Mcevoy S."/>
        </authorList>
    </citation>
    <scope>NUCLEOTIDE SEQUENCE [LARGE SCALE GENOMIC DNA]</scope>
    <source>
        <tissue evidence="7">Leaf</tissue>
    </source>
</reference>
<dbReference type="InterPro" id="IPR035979">
    <property type="entry name" value="RBD_domain_sf"/>
</dbReference>
<dbReference type="InterPro" id="IPR044450">
    <property type="entry name" value="AtDRB-like_DSRM_1"/>
</dbReference>
<evidence type="ECO:0000256" key="1">
    <source>
        <dbReference type="ARBA" id="ARBA00022737"/>
    </source>
</evidence>
<feature type="domain" description="RRM" evidence="5">
    <location>
        <begin position="354"/>
        <end position="437"/>
    </location>
</feature>
<dbReference type="PANTHER" id="PTHR21245">
    <property type="entry name" value="HETEROGENEOUS NUCLEAR RIBONUCLEOPROTEIN"/>
    <property type="match status" value="1"/>
</dbReference>
<evidence type="ECO:0000313" key="7">
    <source>
        <dbReference type="EMBL" id="KAK9068517.1"/>
    </source>
</evidence>
<dbReference type="InterPro" id="IPR014720">
    <property type="entry name" value="dsRBD_dom"/>
</dbReference>
<evidence type="ECO:0000259" key="5">
    <source>
        <dbReference type="PROSITE" id="PS50102"/>
    </source>
</evidence>
<evidence type="ECO:0000313" key="8">
    <source>
        <dbReference type="Proteomes" id="UP001408789"/>
    </source>
</evidence>
<keyword evidence="8" id="KW-1185">Reference proteome</keyword>